<dbReference type="EMBL" id="VSRR010151796">
    <property type="protein sequence ID" value="MPD06537.1"/>
    <property type="molecule type" value="Genomic_DNA"/>
</dbReference>
<evidence type="ECO:0000313" key="1">
    <source>
        <dbReference type="EMBL" id="MPD06537.1"/>
    </source>
</evidence>
<protein>
    <submittedName>
        <fullName evidence="1">Uncharacterized protein</fullName>
    </submittedName>
</protein>
<proteinExistence type="predicted"/>
<organism evidence="1 2">
    <name type="scientific">Portunus trituberculatus</name>
    <name type="common">Swimming crab</name>
    <name type="synonym">Neptunus trituberculatus</name>
    <dbReference type="NCBI Taxonomy" id="210409"/>
    <lineage>
        <taxon>Eukaryota</taxon>
        <taxon>Metazoa</taxon>
        <taxon>Ecdysozoa</taxon>
        <taxon>Arthropoda</taxon>
        <taxon>Crustacea</taxon>
        <taxon>Multicrustacea</taxon>
        <taxon>Malacostraca</taxon>
        <taxon>Eumalacostraca</taxon>
        <taxon>Eucarida</taxon>
        <taxon>Decapoda</taxon>
        <taxon>Pleocyemata</taxon>
        <taxon>Brachyura</taxon>
        <taxon>Eubrachyura</taxon>
        <taxon>Portunoidea</taxon>
        <taxon>Portunidae</taxon>
        <taxon>Portuninae</taxon>
        <taxon>Portunus</taxon>
    </lineage>
</organism>
<accession>A0A5B7KIB6</accession>
<keyword evidence="2" id="KW-1185">Reference proteome</keyword>
<name>A0A5B7KIB6_PORTR</name>
<reference evidence="1 2" key="1">
    <citation type="submission" date="2019-05" db="EMBL/GenBank/DDBJ databases">
        <title>Another draft genome of Portunus trituberculatus and its Hox gene families provides insights of decapod evolution.</title>
        <authorList>
            <person name="Jeong J.-H."/>
            <person name="Song I."/>
            <person name="Kim S."/>
            <person name="Choi T."/>
            <person name="Kim D."/>
            <person name="Ryu S."/>
            <person name="Kim W."/>
        </authorList>
    </citation>
    <scope>NUCLEOTIDE SEQUENCE [LARGE SCALE GENOMIC DNA]</scope>
    <source>
        <tissue evidence="1">Muscle</tissue>
    </source>
</reference>
<dbReference type="Proteomes" id="UP000324222">
    <property type="component" value="Unassembled WGS sequence"/>
</dbReference>
<evidence type="ECO:0000313" key="2">
    <source>
        <dbReference type="Proteomes" id="UP000324222"/>
    </source>
</evidence>
<dbReference type="AlphaFoldDB" id="A0A5B7KIB6"/>
<sequence>MVTLWLGSTSTGSEEKRLGVSSWLWARSTVTKQQVSGLLLLLGEAGSKRHSQKEQLRARHSEGFVLPGGELAVN</sequence>
<gene>
    <name evidence="1" type="ORF">E2C01_102352</name>
</gene>
<comment type="caution">
    <text evidence="1">The sequence shown here is derived from an EMBL/GenBank/DDBJ whole genome shotgun (WGS) entry which is preliminary data.</text>
</comment>